<feature type="region of interest" description="Disordered" evidence="1">
    <location>
        <begin position="25"/>
        <end position="44"/>
    </location>
</feature>
<dbReference type="InterPro" id="IPR008928">
    <property type="entry name" value="6-hairpin_glycosidase_sf"/>
</dbReference>
<feature type="domain" description="GH15-like" evidence="2">
    <location>
        <begin position="250"/>
        <end position="553"/>
    </location>
</feature>
<evidence type="ECO:0000256" key="1">
    <source>
        <dbReference type="SAM" id="MobiDB-lite"/>
    </source>
</evidence>
<keyword evidence="5" id="KW-1185">Reference proteome</keyword>
<dbReference type="InterPro" id="IPR011613">
    <property type="entry name" value="GH15-like"/>
</dbReference>
<dbReference type="InterPro" id="IPR045582">
    <property type="entry name" value="Trehalase-like_N"/>
</dbReference>
<dbReference type="STRING" id="249408.BOO71_0013072"/>
<accession>A0A1U7NSY3</accession>
<dbReference type="GO" id="GO:0005975">
    <property type="term" value="P:carbohydrate metabolic process"/>
    <property type="evidence" value="ECO:0007669"/>
    <property type="project" value="InterPro"/>
</dbReference>
<comment type="caution">
    <text evidence="4">The sequence shown here is derived from an EMBL/GenBank/DDBJ whole genome shotgun (WGS) entry which is preliminary data.</text>
</comment>
<protein>
    <submittedName>
        <fullName evidence="4">Glucoamylase</fullName>
    </submittedName>
</protein>
<dbReference type="Pfam" id="PF00723">
    <property type="entry name" value="Glyco_hydro_15"/>
    <property type="match status" value="1"/>
</dbReference>
<gene>
    <name evidence="4" type="ORF">BOO71_0013072</name>
</gene>
<proteinExistence type="predicted"/>
<feature type="domain" description="Trehalase-like N-terminal" evidence="3">
    <location>
        <begin position="44"/>
        <end position="182"/>
    </location>
</feature>
<dbReference type="SUPFAM" id="SSF48208">
    <property type="entry name" value="Six-hairpin glycosidases"/>
    <property type="match status" value="1"/>
</dbReference>
<dbReference type="Pfam" id="PF19291">
    <property type="entry name" value="TREH_N"/>
    <property type="match status" value="1"/>
</dbReference>
<dbReference type="InterPro" id="IPR012341">
    <property type="entry name" value="6hp_glycosidase-like_sf"/>
</dbReference>
<dbReference type="PANTHER" id="PTHR31616:SF0">
    <property type="entry name" value="GLUCAN 1,4-ALPHA-GLUCOSIDASE"/>
    <property type="match status" value="1"/>
</dbReference>
<dbReference type="AlphaFoldDB" id="A0A1U7NSY3"/>
<name>A0A1U7NSY3_9DEIO</name>
<dbReference type="EMBL" id="MSTI01000156">
    <property type="protein sequence ID" value="OLV16022.1"/>
    <property type="molecule type" value="Genomic_DNA"/>
</dbReference>
<reference evidence="4 5" key="1">
    <citation type="submission" date="2017-01" db="EMBL/GenBank/DDBJ databases">
        <title>Genome Analysis of Deinococcus marmoris KOPRI26562.</title>
        <authorList>
            <person name="Kim J.H."/>
            <person name="Oh H.-M."/>
        </authorList>
    </citation>
    <scope>NUCLEOTIDE SEQUENCE [LARGE SCALE GENOMIC DNA]</scope>
    <source>
        <strain evidence="4 5">KOPRI26562</strain>
    </source>
</reference>
<evidence type="ECO:0000313" key="4">
    <source>
        <dbReference type="EMBL" id="OLV16022.1"/>
    </source>
</evidence>
<evidence type="ECO:0000259" key="3">
    <source>
        <dbReference type="Pfam" id="PF19291"/>
    </source>
</evidence>
<sequence>MTICPSELASSDHLRASQALECPVTQKPVPQKDEMTPRTGVQPSPRIHDLGLLSDRRSAALVTSLGEVVWYCPGRFDAPSLLARLLDEACGGSWAIQLAGAVQSGRRYLGDGGHLETVLRSGGGELTITDFMPFGEGLPRGICRVFSSAAQAYRLVLNAAPDYARRAVTLEQQGEAVRIDGQHWLYASHLPRITGDSVVVEVPQDEAAWAFLSDERLESPDWETVTRWREKSLLSWQELTTHATYHGPYEEAARASLRALRLLTDHAGNATIAAPTTSLPEVPGGQKNWDYRYVWLRDAGMVVSALTRARGDGQEGRAFLEFICARATPQNGLPVPPFMTVDGGQPPEETQLDLSGYENSRPVQIGNGARGQLQLDAYGNVLLAAKLIYERFDVRDSEGTREHWGVVERFAEFLANHWQDDDYGIWEERTKRPYVAGKVLAAVALEYIAEHSEEPAQAARWKAAAAAARQWVMTHALNAEGAYAYVAGEEGVDVTAALYPVWGFCAPDSPEMLATVAVLERESCQDHLYWRFLADDRTHEEGAFLAGTLWVAQYWVMRDPARARVILDAVLAYGGDLGLLPEMADPRTRQPLGNVPQTFVHAALIGLVVDLAEAEAARTASAGTASAGSTS</sequence>
<dbReference type="Proteomes" id="UP000186607">
    <property type="component" value="Unassembled WGS sequence"/>
</dbReference>
<organism evidence="4 5">
    <name type="scientific">Deinococcus marmoris</name>
    <dbReference type="NCBI Taxonomy" id="249408"/>
    <lineage>
        <taxon>Bacteria</taxon>
        <taxon>Thermotogati</taxon>
        <taxon>Deinococcota</taxon>
        <taxon>Deinococci</taxon>
        <taxon>Deinococcales</taxon>
        <taxon>Deinococcaceae</taxon>
        <taxon>Deinococcus</taxon>
    </lineage>
</organism>
<dbReference type="PANTHER" id="PTHR31616">
    <property type="entry name" value="TREHALASE"/>
    <property type="match status" value="1"/>
</dbReference>
<dbReference type="Gene3D" id="1.50.10.10">
    <property type="match status" value="1"/>
</dbReference>
<dbReference type="GO" id="GO:0004553">
    <property type="term" value="F:hydrolase activity, hydrolyzing O-glycosyl compounds"/>
    <property type="evidence" value="ECO:0007669"/>
    <property type="project" value="TreeGrafter"/>
</dbReference>
<evidence type="ECO:0000259" key="2">
    <source>
        <dbReference type="Pfam" id="PF00723"/>
    </source>
</evidence>
<evidence type="ECO:0000313" key="5">
    <source>
        <dbReference type="Proteomes" id="UP000186607"/>
    </source>
</evidence>